<dbReference type="Proteomes" id="UP000634136">
    <property type="component" value="Unassembled WGS sequence"/>
</dbReference>
<sequence>MEATRVDANSNQNPFSMMGEPTTMSSI</sequence>
<reference evidence="2" key="1">
    <citation type="submission" date="2020-09" db="EMBL/GenBank/DDBJ databases">
        <title>Genome-Enabled Discovery of Anthraquinone Biosynthesis in Senna tora.</title>
        <authorList>
            <person name="Kang S.-H."/>
            <person name="Pandey R.P."/>
            <person name="Lee C.-M."/>
            <person name="Sim J.-S."/>
            <person name="Jeong J.-T."/>
            <person name="Choi B.-S."/>
            <person name="Jung M."/>
            <person name="Ginzburg D."/>
            <person name="Zhao K."/>
            <person name="Won S.Y."/>
            <person name="Oh T.-J."/>
            <person name="Yu Y."/>
            <person name="Kim N.-H."/>
            <person name="Lee O.R."/>
            <person name="Lee T.-H."/>
            <person name="Bashyal P."/>
            <person name="Kim T.-S."/>
            <person name="Lee W.-H."/>
            <person name="Kawkins C."/>
            <person name="Kim C.-K."/>
            <person name="Kim J.S."/>
            <person name="Ahn B.O."/>
            <person name="Rhee S.Y."/>
            <person name="Sohng J.K."/>
        </authorList>
    </citation>
    <scope>NUCLEOTIDE SEQUENCE</scope>
    <source>
        <tissue evidence="2">Leaf</tissue>
    </source>
</reference>
<evidence type="ECO:0000313" key="2">
    <source>
        <dbReference type="EMBL" id="KAF7827038.1"/>
    </source>
</evidence>
<evidence type="ECO:0000313" key="3">
    <source>
        <dbReference type="Proteomes" id="UP000634136"/>
    </source>
</evidence>
<feature type="region of interest" description="Disordered" evidence="1">
    <location>
        <begin position="1"/>
        <end position="27"/>
    </location>
</feature>
<evidence type="ECO:0000256" key="1">
    <source>
        <dbReference type="SAM" id="MobiDB-lite"/>
    </source>
</evidence>
<comment type="caution">
    <text evidence="2">The sequence shown here is derived from an EMBL/GenBank/DDBJ whole genome shotgun (WGS) entry which is preliminary data.</text>
</comment>
<organism evidence="2 3">
    <name type="scientific">Senna tora</name>
    <dbReference type="NCBI Taxonomy" id="362788"/>
    <lineage>
        <taxon>Eukaryota</taxon>
        <taxon>Viridiplantae</taxon>
        <taxon>Streptophyta</taxon>
        <taxon>Embryophyta</taxon>
        <taxon>Tracheophyta</taxon>
        <taxon>Spermatophyta</taxon>
        <taxon>Magnoliopsida</taxon>
        <taxon>eudicotyledons</taxon>
        <taxon>Gunneridae</taxon>
        <taxon>Pentapetalae</taxon>
        <taxon>rosids</taxon>
        <taxon>fabids</taxon>
        <taxon>Fabales</taxon>
        <taxon>Fabaceae</taxon>
        <taxon>Caesalpinioideae</taxon>
        <taxon>Cassia clade</taxon>
        <taxon>Senna</taxon>
    </lineage>
</organism>
<accession>A0A834TQX8</accession>
<proteinExistence type="predicted"/>
<keyword evidence="3" id="KW-1185">Reference proteome</keyword>
<protein>
    <submittedName>
        <fullName evidence="2">Uncharacterized protein</fullName>
    </submittedName>
</protein>
<dbReference type="EMBL" id="JAAIUW010000006">
    <property type="protein sequence ID" value="KAF7827038.1"/>
    <property type="molecule type" value="Genomic_DNA"/>
</dbReference>
<dbReference type="AlphaFoldDB" id="A0A834TQX8"/>
<gene>
    <name evidence="2" type="ORF">G2W53_018202</name>
</gene>
<name>A0A834TQX8_9FABA</name>